<sequence length="158" mass="17401">PQINKASLDLLIHKEGRMPSIYRDQLGAETIGVGHRCIEPACLEVSRQFSIPLSPADMEALLRQDLHKFEHNVSMNLADVDLNANQYGVVVSVAFNGGEMAPQLLEFYKAIKAAPSGNFASIFSQDLLGHDLGVADVAMRRKEELVLFKTPTDERALP</sequence>
<protein>
    <submittedName>
        <fullName evidence="3">Lysozyme-like protein</fullName>
    </submittedName>
</protein>
<dbReference type="Proteomes" id="UP000799437">
    <property type="component" value="Unassembled WGS sequence"/>
</dbReference>
<evidence type="ECO:0000256" key="2">
    <source>
        <dbReference type="ARBA" id="ARBA00022638"/>
    </source>
</evidence>
<dbReference type="GeneID" id="54482492"/>
<gene>
    <name evidence="3" type="ORF">EJ05DRAFT_416764</name>
</gene>
<accession>A0A6A6WJG4</accession>
<dbReference type="EMBL" id="ML996566">
    <property type="protein sequence ID" value="KAF2762385.1"/>
    <property type="molecule type" value="Genomic_DNA"/>
</dbReference>
<dbReference type="AlphaFoldDB" id="A0A6A6WJG4"/>
<dbReference type="InterPro" id="IPR023346">
    <property type="entry name" value="Lysozyme-like_dom_sf"/>
</dbReference>
<dbReference type="Pfam" id="PF00959">
    <property type="entry name" value="Phage_lysozyme"/>
    <property type="match status" value="1"/>
</dbReference>
<evidence type="ECO:0000313" key="3">
    <source>
        <dbReference type="EMBL" id="KAF2762385.1"/>
    </source>
</evidence>
<dbReference type="SUPFAM" id="SSF53955">
    <property type="entry name" value="Lysozyme-like"/>
    <property type="match status" value="1"/>
</dbReference>
<keyword evidence="4" id="KW-1185">Reference proteome</keyword>
<feature type="non-terminal residue" evidence="3">
    <location>
        <position position="1"/>
    </location>
</feature>
<name>A0A6A6WJG4_9PEZI</name>
<dbReference type="InterPro" id="IPR002196">
    <property type="entry name" value="Glyco_hydro_24"/>
</dbReference>
<keyword evidence="1" id="KW-0929">Antimicrobial</keyword>
<dbReference type="GO" id="GO:0016998">
    <property type="term" value="P:cell wall macromolecule catabolic process"/>
    <property type="evidence" value="ECO:0007669"/>
    <property type="project" value="InterPro"/>
</dbReference>
<dbReference type="GO" id="GO:0042742">
    <property type="term" value="P:defense response to bacterium"/>
    <property type="evidence" value="ECO:0007669"/>
    <property type="project" value="UniProtKB-KW"/>
</dbReference>
<dbReference type="Gene3D" id="1.10.530.40">
    <property type="match status" value="1"/>
</dbReference>
<feature type="non-terminal residue" evidence="3">
    <location>
        <position position="158"/>
    </location>
</feature>
<dbReference type="RefSeq" id="XP_033604836.1">
    <property type="nucleotide sequence ID" value="XM_033741438.1"/>
</dbReference>
<organism evidence="3 4">
    <name type="scientific">Pseudovirgaria hyperparasitica</name>
    <dbReference type="NCBI Taxonomy" id="470096"/>
    <lineage>
        <taxon>Eukaryota</taxon>
        <taxon>Fungi</taxon>
        <taxon>Dikarya</taxon>
        <taxon>Ascomycota</taxon>
        <taxon>Pezizomycotina</taxon>
        <taxon>Dothideomycetes</taxon>
        <taxon>Dothideomycetes incertae sedis</taxon>
        <taxon>Acrospermales</taxon>
        <taxon>Acrospermaceae</taxon>
        <taxon>Pseudovirgaria</taxon>
    </lineage>
</organism>
<evidence type="ECO:0000313" key="4">
    <source>
        <dbReference type="Proteomes" id="UP000799437"/>
    </source>
</evidence>
<dbReference type="GO" id="GO:0031640">
    <property type="term" value="P:killing of cells of another organism"/>
    <property type="evidence" value="ECO:0007669"/>
    <property type="project" value="UniProtKB-KW"/>
</dbReference>
<dbReference type="OrthoDB" id="5358886at2759"/>
<dbReference type="GO" id="GO:0003796">
    <property type="term" value="F:lysozyme activity"/>
    <property type="evidence" value="ECO:0007669"/>
    <property type="project" value="InterPro"/>
</dbReference>
<evidence type="ECO:0000256" key="1">
    <source>
        <dbReference type="ARBA" id="ARBA00022529"/>
    </source>
</evidence>
<keyword evidence="2" id="KW-0081">Bacteriolytic enzyme</keyword>
<reference evidence="3" key="1">
    <citation type="journal article" date="2020" name="Stud. Mycol.">
        <title>101 Dothideomycetes genomes: a test case for predicting lifestyles and emergence of pathogens.</title>
        <authorList>
            <person name="Haridas S."/>
            <person name="Albert R."/>
            <person name="Binder M."/>
            <person name="Bloem J."/>
            <person name="Labutti K."/>
            <person name="Salamov A."/>
            <person name="Andreopoulos B."/>
            <person name="Baker S."/>
            <person name="Barry K."/>
            <person name="Bills G."/>
            <person name="Bluhm B."/>
            <person name="Cannon C."/>
            <person name="Castanera R."/>
            <person name="Culley D."/>
            <person name="Daum C."/>
            <person name="Ezra D."/>
            <person name="Gonzalez J."/>
            <person name="Henrissat B."/>
            <person name="Kuo A."/>
            <person name="Liang C."/>
            <person name="Lipzen A."/>
            <person name="Lutzoni F."/>
            <person name="Magnuson J."/>
            <person name="Mondo S."/>
            <person name="Nolan M."/>
            <person name="Ohm R."/>
            <person name="Pangilinan J."/>
            <person name="Park H.-J."/>
            <person name="Ramirez L."/>
            <person name="Alfaro M."/>
            <person name="Sun H."/>
            <person name="Tritt A."/>
            <person name="Yoshinaga Y."/>
            <person name="Zwiers L.-H."/>
            <person name="Turgeon B."/>
            <person name="Goodwin S."/>
            <person name="Spatafora J."/>
            <person name="Crous P."/>
            <person name="Grigoriev I."/>
        </authorList>
    </citation>
    <scope>NUCLEOTIDE SEQUENCE</scope>
    <source>
        <strain evidence="3">CBS 121739</strain>
    </source>
</reference>
<dbReference type="InterPro" id="IPR023347">
    <property type="entry name" value="Lysozyme_dom_sf"/>
</dbReference>
<dbReference type="GO" id="GO:0009253">
    <property type="term" value="P:peptidoglycan catabolic process"/>
    <property type="evidence" value="ECO:0007669"/>
    <property type="project" value="InterPro"/>
</dbReference>
<proteinExistence type="predicted"/>